<dbReference type="GeneID" id="5427458"/>
<dbReference type="VEuPathDB" id="FungiDB:Bcin07g04010"/>
<reference evidence="1 2" key="1">
    <citation type="journal article" date="2011" name="PLoS Genet.">
        <title>Genomic analysis of the necrotrophic fungal pathogens Sclerotinia sclerotiorum and Botrytis cinerea.</title>
        <authorList>
            <person name="Amselem J."/>
            <person name="Cuomo C.A."/>
            <person name="van Kan J.A."/>
            <person name="Viaud M."/>
            <person name="Benito E.P."/>
            <person name="Couloux A."/>
            <person name="Coutinho P.M."/>
            <person name="de Vries R.P."/>
            <person name="Dyer P.S."/>
            <person name="Fillinger S."/>
            <person name="Fournier E."/>
            <person name="Gout L."/>
            <person name="Hahn M."/>
            <person name="Kohn L."/>
            <person name="Lapalu N."/>
            <person name="Plummer K.M."/>
            <person name="Pradier J.M."/>
            <person name="Quevillon E."/>
            <person name="Sharon A."/>
            <person name="Simon A."/>
            <person name="ten Have A."/>
            <person name="Tudzynski B."/>
            <person name="Tudzynski P."/>
            <person name="Wincker P."/>
            <person name="Andrew M."/>
            <person name="Anthouard V."/>
            <person name="Beever R.E."/>
            <person name="Beffa R."/>
            <person name="Benoit I."/>
            <person name="Bouzid O."/>
            <person name="Brault B."/>
            <person name="Chen Z."/>
            <person name="Choquer M."/>
            <person name="Collemare J."/>
            <person name="Cotton P."/>
            <person name="Danchin E.G."/>
            <person name="Da Silva C."/>
            <person name="Gautier A."/>
            <person name="Giraud C."/>
            <person name="Giraud T."/>
            <person name="Gonzalez C."/>
            <person name="Grossetete S."/>
            <person name="Guldener U."/>
            <person name="Henrissat B."/>
            <person name="Howlett B.J."/>
            <person name="Kodira C."/>
            <person name="Kretschmer M."/>
            <person name="Lappartient A."/>
            <person name="Leroch M."/>
            <person name="Levis C."/>
            <person name="Mauceli E."/>
            <person name="Neuveglise C."/>
            <person name="Oeser B."/>
            <person name="Pearson M."/>
            <person name="Poulain J."/>
            <person name="Poussereau N."/>
            <person name="Quesneville H."/>
            <person name="Rascle C."/>
            <person name="Schumacher J."/>
            <person name="Segurens B."/>
            <person name="Sexton A."/>
            <person name="Silva E."/>
            <person name="Sirven C."/>
            <person name="Soanes D.M."/>
            <person name="Talbot N.J."/>
            <person name="Templeton M."/>
            <person name="Yandava C."/>
            <person name="Yarden O."/>
            <person name="Zeng Q."/>
            <person name="Rollins J.A."/>
            <person name="Lebrun M.H."/>
            <person name="Dickman M."/>
        </authorList>
    </citation>
    <scope>NUCLEOTIDE SEQUENCE [LARGE SCALE GENOMIC DNA]</scope>
    <source>
        <strain evidence="1 2">B05.10</strain>
    </source>
</reference>
<dbReference type="Proteomes" id="UP000001798">
    <property type="component" value="Chromosome 7"/>
</dbReference>
<dbReference type="AlphaFoldDB" id="A0A384JMM3"/>
<sequence>MGHVLVCNFLWFRLHNPLLLFERNKLWPTSYESQCCSRWRDRHHFRDSSYRTN</sequence>
<name>A0A384JMM3_BOTFB</name>
<proteinExistence type="predicted"/>
<dbReference type="EMBL" id="CP009811">
    <property type="protein sequence ID" value="ATZ51836.1"/>
    <property type="molecule type" value="Genomic_DNA"/>
</dbReference>
<keyword evidence="2" id="KW-1185">Reference proteome</keyword>
<reference evidence="1 2" key="2">
    <citation type="journal article" date="2012" name="Eukaryot. Cell">
        <title>Genome update of Botrytis cinerea strains B05.10 and T4.</title>
        <authorList>
            <person name="Staats M."/>
            <person name="van Kan J.A."/>
        </authorList>
    </citation>
    <scope>NUCLEOTIDE SEQUENCE [LARGE SCALE GENOMIC DNA]</scope>
    <source>
        <strain evidence="1 2">B05.10</strain>
    </source>
</reference>
<dbReference type="RefSeq" id="XP_024549826.1">
    <property type="nucleotide sequence ID" value="XM_024694037.1"/>
</dbReference>
<dbReference type="KEGG" id="bfu:BCIN_07g04010"/>
<gene>
    <name evidence="1" type="ORF">BCIN_07g04010</name>
</gene>
<accession>A0A384JMM3</accession>
<protein>
    <submittedName>
        <fullName evidence="1">Uncharacterized protein</fullName>
    </submittedName>
</protein>
<evidence type="ECO:0000313" key="2">
    <source>
        <dbReference type="Proteomes" id="UP000001798"/>
    </source>
</evidence>
<organism evidence="1 2">
    <name type="scientific">Botryotinia fuckeliana (strain B05.10)</name>
    <name type="common">Noble rot fungus</name>
    <name type="synonym">Botrytis cinerea</name>
    <dbReference type="NCBI Taxonomy" id="332648"/>
    <lineage>
        <taxon>Eukaryota</taxon>
        <taxon>Fungi</taxon>
        <taxon>Dikarya</taxon>
        <taxon>Ascomycota</taxon>
        <taxon>Pezizomycotina</taxon>
        <taxon>Leotiomycetes</taxon>
        <taxon>Helotiales</taxon>
        <taxon>Sclerotiniaceae</taxon>
        <taxon>Botrytis</taxon>
    </lineage>
</organism>
<evidence type="ECO:0000313" key="1">
    <source>
        <dbReference type="EMBL" id="ATZ51836.1"/>
    </source>
</evidence>
<reference evidence="1 2" key="3">
    <citation type="journal article" date="2017" name="Mol. Plant Pathol.">
        <title>A gapless genome sequence of the fungus Botrytis cinerea.</title>
        <authorList>
            <person name="Van Kan J.A."/>
            <person name="Stassen J.H."/>
            <person name="Mosbach A."/>
            <person name="Van Der Lee T.A."/>
            <person name="Faino L."/>
            <person name="Farmer A.D."/>
            <person name="Papasotiriou D.G."/>
            <person name="Zhou S."/>
            <person name="Seidl M.F."/>
            <person name="Cottam E."/>
            <person name="Edel D."/>
            <person name="Hahn M."/>
            <person name="Schwartz D.C."/>
            <person name="Dietrich R.A."/>
            <person name="Widdison S."/>
            <person name="Scalliet G."/>
        </authorList>
    </citation>
    <scope>NUCLEOTIDE SEQUENCE [LARGE SCALE GENOMIC DNA]</scope>
    <source>
        <strain evidence="1 2">B05.10</strain>
    </source>
</reference>